<dbReference type="Proteomes" id="UP001500767">
    <property type="component" value="Unassembled WGS sequence"/>
</dbReference>
<organism evidence="5 6">
    <name type="scientific">Microlunatus spumicola</name>
    <dbReference type="NCBI Taxonomy" id="81499"/>
    <lineage>
        <taxon>Bacteria</taxon>
        <taxon>Bacillati</taxon>
        <taxon>Actinomycetota</taxon>
        <taxon>Actinomycetes</taxon>
        <taxon>Propionibacteriales</taxon>
        <taxon>Propionibacteriaceae</taxon>
        <taxon>Microlunatus</taxon>
    </lineage>
</organism>
<dbReference type="InterPro" id="IPR011711">
    <property type="entry name" value="GntR_C"/>
</dbReference>
<dbReference type="InterPro" id="IPR000524">
    <property type="entry name" value="Tscrpt_reg_HTH_GntR"/>
</dbReference>
<accession>A0ABP6WWF6</accession>
<gene>
    <name evidence="5" type="ORF">GCM10022197_10300</name>
</gene>
<sequence length="229" mass="25059">MLDATAPADPVAPLALDPAGRAERVADHVRLGILDGTHALGTRLSEPQICRDLQVSRNTLREAFRSLEEERLVVHQLNRGVFVRVPTTQDVSELYDVRRLVECAAVAAHPGGEAGLERVLETLRRADATAAAHDWVGVGTADIDFHRELTALASTRVVTLMQSIWNEMRLAFHVVARPDDFHGSYLHRNHQILDALVVQGGPAAATLLRDYLDEAEAQVLAAYRSRGAA</sequence>
<dbReference type="SMART" id="SM00895">
    <property type="entry name" value="FCD"/>
    <property type="match status" value="1"/>
</dbReference>
<proteinExistence type="predicted"/>
<comment type="caution">
    <text evidence="5">The sequence shown here is derived from an EMBL/GenBank/DDBJ whole genome shotgun (WGS) entry which is preliminary data.</text>
</comment>
<dbReference type="PANTHER" id="PTHR43537">
    <property type="entry name" value="TRANSCRIPTIONAL REGULATOR, GNTR FAMILY"/>
    <property type="match status" value="1"/>
</dbReference>
<dbReference type="Pfam" id="PF07729">
    <property type="entry name" value="FCD"/>
    <property type="match status" value="1"/>
</dbReference>
<dbReference type="SMART" id="SM00345">
    <property type="entry name" value="HTH_GNTR"/>
    <property type="match status" value="1"/>
</dbReference>
<dbReference type="PROSITE" id="PS50949">
    <property type="entry name" value="HTH_GNTR"/>
    <property type="match status" value="1"/>
</dbReference>
<dbReference type="RefSeq" id="WP_204911934.1">
    <property type="nucleotide sequence ID" value="NZ_BAAAYR010000001.1"/>
</dbReference>
<evidence type="ECO:0000259" key="4">
    <source>
        <dbReference type="PROSITE" id="PS50949"/>
    </source>
</evidence>
<evidence type="ECO:0000313" key="5">
    <source>
        <dbReference type="EMBL" id="GAA3557062.1"/>
    </source>
</evidence>
<name>A0ABP6WWF6_9ACTN</name>
<dbReference type="Gene3D" id="1.10.10.10">
    <property type="entry name" value="Winged helix-like DNA-binding domain superfamily/Winged helix DNA-binding domain"/>
    <property type="match status" value="1"/>
</dbReference>
<evidence type="ECO:0000256" key="2">
    <source>
        <dbReference type="ARBA" id="ARBA00023125"/>
    </source>
</evidence>
<dbReference type="CDD" id="cd07377">
    <property type="entry name" value="WHTH_GntR"/>
    <property type="match status" value="1"/>
</dbReference>
<dbReference type="Pfam" id="PF00392">
    <property type="entry name" value="GntR"/>
    <property type="match status" value="1"/>
</dbReference>
<keyword evidence="1" id="KW-0805">Transcription regulation</keyword>
<dbReference type="SUPFAM" id="SSF46785">
    <property type="entry name" value="Winged helix' DNA-binding domain"/>
    <property type="match status" value="1"/>
</dbReference>
<feature type="domain" description="HTH gntR-type" evidence="4">
    <location>
        <begin position="19"/>
        <end position="86"/>
    </location>
</feature>
<dbReference type="InterPro" id="IPR036388">
    <property type="entry name" value="WH-like_DNA-bd_sf"/>
</dbReference>
<evidence type="ECO:0000313" key="6">
    <source>
        <dbReference type="Proteomes" id="UP001500767"/>
    </source>
</evidence>
<dbReference type="InterPro" id="IPR036390">
    <property type="entry name" value="WH_DNA-bd_sf"/>
</dbReference>
<keyword evidence="6" id="KW-1185">Reference proteome</keyword>
<dbReference type="EMBL" id="BAAAYR010000001">
    <property type="protein sequence ID" value="GAA3557062.1"/>
    <property type="molecule type" value="Genomic_DNA"/>
</dbReference>
<keyword evidence="3" id="KW-0804">Transcription</keyword>
<dbReference type="Gene3D" id="1.20.120.530">
    <property type="entry name" value="GntR ligand-binding domain-like"/>
    <property type="match status" value="1"/>
</dbReference>
<dbReference type="PANTHER" id="PTHR43537:SF45">
    <property type="entry name" value="GNTR FAMILY REGULATORY PROTEIN"/>
    <property type="match status" value="1"/>
</dbReference>
<reference evidence="6" key="1">
    <citation type="journal article" date="2019" name="Int. J. Syst. Evol. Microbiol.">
        <title>The Global Catalogue of Microorganisms (GCM) 10K type strain sequencing project: providing services to taxonomists for standard genome sequencing and annotation.</title>
        <authorList>
            <consortium name="The Broad Institute Genomics Platform"/>
            <consortium name="The Broad Institute Genome Sequencing Center for Infectious Disease"/>
            <person name="Wu L."/>
            <person name="Ma J."/>
        </authorList>
    </citation>
    <scope>NUCLEOTIDE SEQUENCE [LARGE SCALE GENOMIC DNA]</scope>
    <source>
        <strain evidence="6">JCM 16540</strain>
    </source>
</reference>
<protein>
    <submittedName>
        <fullName evidence="5">GntR family transcriptional regulator</fullName>
    </submittedName>
</protein>
<dbReference type="SUPFAM" id="SSF48008">
    <property type="entry name" value="GntR ligand-binding domain-like"/>
    <property type="match status" value="1"/>
</dbReference>
<dbReference type="InterPro" id="IPR008920">
    <property type="entry name" value="TF_FadR/GntR_C"/>
</dbReference>
<keyword evidence="2" id="KW-0238">DNA-binding</keyword>
<evidence type="ECO:0000256" key="3">
    <source>
        <dbReference type="ARBA" id="ARBA00023163"/>
    </source>
</evidence>
<evidence type="ECO:0000256" key="1">
    <source>
        <dbReference type="ARBA" id="ARBA00023015"/>
    </source>
</evidence>